<dbReference type="PANTHER" id="PTHR43004">
    <property type="entry name" value="TRK SYSTEM POTASSIUM UPTAKE PROTEIN"/>
    <property type="match status" value="1"/>
</dbReference>
<dbReference type="Gene3D" id="3.30.70.2450">
    <property type="match status" value="1"/>
</dbReference>
<dbReference type="GO" id="GO:0071949">
    <property type="term" value="F:FAD binding"/>
    <property type="evidence" value="ECO:0007669"/>
    <property type="project" value="InterPro"/>
</dbReference>
<dbReference type="Pfam" id="PF01494">
    <property type="entry name" value="FAD_binding_3"/>
    <property type="match status" value="1"/>
</dbReference>
<evidence type="ECO:0000313" key="6">
    <source>
        <dbReference type="Proteomes" id="UP000677082"/>
    </source>
</evidence>
<keyword evidence="3" id="KW-0274">FAD</keyword>
<dbReference type="Gene3D" id="3.50.50.60">
    <property type="entry name" value="FAD/NAD(P)-binding domain"/>
    <property type="match status" value="2"/>
</dbReference>
<dbReference type="InterPro" id="IPR036188">
    <property type="entry name" value="FAD/NAD-bd_sf"/>
</dbReference>
<feature type="domain" description="FAD-binding" evidence="4">
    <location>
        <begin position="3"/>
        <end position="326"/>
    </location>
</feature>
<keyword evidence="6" id="KW-1185">Reference proteome</keyword>
<reference evidence="5 6" key="1">
    <citation type="submission" date="2021-03" db="EMBL/GenBank/DDBJ databases">
        <title>Whole genome shotgun sequence of Actinoplanes toevensis NBRC 105298.</title>
        <authorList>
            <person name="Komaki H."/>
            <person name="Tamura T."/>
        </authorList>
    </citation>
    <scope>NUCLEOTIDE SEQUENCE [LARGE SCALE GENOMIC DNA]</scope>
    <source>
        <strain evidence="5 6">NBRC 105298</strain>
    </source>
</reference>
<evidence type="ECO:0000256" key="3">
    <source>
        <dbReference type="ARBA" id="ARBA00022827"/>
    </source>
</evidence>
<dbReference type="EMBL" id="BOQN01000038">
    <property type="protein sequence ID" value="GIM90838.1"/>
    <property type="molecule type" value="Genomic_DNA"/>
</dbReference>
<dbReference type="RefSeq" id="WP_246606812.1">
    <property type="nucleotide sequence ID" value="NZ_BOQN01000038.1"/>
</dbReference>
<comment type="cofactor">
    <cofactor evidence="1">
        <name>FAD</name>
        <dbReference type="ChEBI" id="CHEBI:57692"/>
    </cofactor>
</comment>
<evidence type="ECO:0000256" key="2">
    <source>
        <dbReference type="ARBA" id="ARBA00022630"/>
    </source>
</evidence>
<dbReference type="PRINTS" id="PR00420">
    <property type="entry name" value="RNGMNOXGNASE"/>
</dbReference>
<comment type="caution">
    <text evidence="5">The sequence shown here is derived from an EMBL/GenBank/DDBJ whole genome shotgun (WGS) entry which is preliminary data.</text>
</comment>
<dbReference type="InterPro" id="IPR002938">
    <property type="entry name" value="FAD-bd"/>
</dbReference>
<evidence type="ECO:0000256" key="1">
    <source>
        <dbReference type="ARBA" id="ARBA00001974"/>
    </source>
</evidence>
<proteinExistence type="predicted"/>
<dbReference type="Proteomes" id="UP000677082">
    <property type="component" value="Unassembled WGS sequence"/>
</dbReference>
<gene>
    <name evidence="5" type="ORF">Ato02nite_026310</name>
</gene>
<dbReference type="SUPFAM" id="SSF51905">
    <property type="entry name" value="FAD/NAD(P)-binding domain"/>
    <property type="match status" value="1"/>
</dbReference>
<dbReference type="AlphaFoldDB" id="A0A919T8J4"/>
<dbReference type="GO" id="GO:0016709">
    <property type="term" value="F:oxidoreductase activity, acting on paired donors, with incorporation or reduction of molecular oxygen, NAD(P)H as one donor, and incorporation of one atom of oxygen"/>
    <property type="evidence" value="ECO:0007669"/>
    <property type="project" value="UniProtKB-ARBA"/>
</dbReference>
<keyword evidence="2" id="KW-0285">Flavoprotein</keyword>
<protein>
    <recommendedName>
        <fullName evidence="4">FAD-binding domain-containing protein</fullName>
    </recommendedName>
</protein>
<name>A0A919T8J4_9ACTN</name>
<evidence type="ECO:0000259" key="4">
    <source>
        <dbReference type="Pfam" id="PF01494"/>
    </source>
</evidence>
<sequence length="460" mass="49270">MDHDVIVVGAGPVGLLLACELRLAGVRVAVLEQRAERGPHTKAMAVHARTVEQLAMRGLAEPLLSAGVRLPSWHFGFLGTRIDFTAIDSPYPFVLTFPQNRTEALLEEKAIELGATVTRGVPVTAVSQDDSGVRVNDLTAAWVVGADGANSVVRRSAGVGFRGIEARFYSYLGDVLADDPPPPGFDVVNEHGAMMVAPMPGGVYRIAGYDPAHQEHDGRREITLDELNDICRRIAGREFGVHDPKWLSRFGNTTKVAECYRRGRVLLAGDAAHMHFPAGGNGLNLGLQDAMNLGWKLAAVVQGRAPAELLDSYDTERRPWGDDVARHTMAQTALITATTPEGLALRELLADLIGEFPDVSLRLARRLSAIDVAYPPADPAAHPLTGSRVTGADLHDAKPVLLSPRPLPHASITATRLGVRVATGPTTMIVRPDGYVWWATDDDDPDGAAGTALEALGVSF</sequence>
<evidence type="ECO:0000313" key="5">
    <source>
        <dbReference type="EMBL" id="GIM90838.1"/>
    </source>
</evidence>
<accession>A0A919T8J4</accession>
<dbReference type="InterPro" id="IPR050641">
    <property type="entry name" value="RIFMO-like"/>
</dbReference>
<dbReference type="PANTHER" id="PTHR43004:SF19">
    <property type="entry name" value="BINDING MONOOXYGENASE, PUTATIVE (JCVI)-RELATED"/>
    <property type="match status" value="1"/>
</dbReference>
<dbReference type="Gene3D" id="3.40.30.120">
    <property type="match status" value="1"/>
</dbReference>
<organism evidence="5 6">
    <name type="scientific">Paractinoplanes toevensis</name>
    <dbReference type="NCBI Taxonomy" id="571911"/>
    <lineage>
        <taxon>Bacteria</taxon>
        <taxon>Bacillati</taxon>
        <taxon>Actinomycetota</taxon>
        <taxon>Actinomycetes</taxon>
        <taxon>Micromonosporales</taxon>
        <taxon>Micromonosporaceae</taxon>
        <taxon>Paractinoplanes</taxon>
    </lineage>
</organism>